<evidence type="ECO:0000313" key="3">
    <source>
        <dbReference type="Proteomes" id="UP001196413"/>
    </source>
</evidence>
<evidence type="ECO:0000313" key="2">
    <source>
        <dbReference type="EMBL" id="KAJ1370204.1"/>
    </source>
</evidence>
<gene>
    <name evidence="2" type="ORF">KIN20_031888</name>
</gene>
<dbReference type="AlphaFoldDB" id="A0AAD5WH36"/>
<dbReference type="EMBL" id="JAHQIW010006752">
    <property type="protein sequence ID" value="KAJ1370204.1"/>
    <property type="molecule type" value="Genomic_DNA"/>
</dbReference>
<feature type="region of interest" description="Disordered" evidence="1">
    <location>
        <begin position="1"/>
        <end position="52"/>
    </location>
</feature>
<comment type="caution">
    <text evidence="2">The sequence shown here is derived from an EMBL/GenBank/DDBJ whole genome shotgun (WGS) entry which is preliminary data.</text>
</comment>
<dbReference type="Proteomes" id="UP001196413">
    <property type="component" value="Unassembled WGS sequence"/>
</dbReference>
<accession>A0AAD5WH36</accession>
<feature type="compositionally biased region" description="Polar residues" evidence="1">
    <location>
        <begin position="26"/>
        <end position="40"/>
    </location>
</feature>
<organism evidence="2 3">
    <name type="scientific">Parelaphostrongylus tenuis</name>
    <name type="common">Meningeal worm</name>
    <dbReference type="NCBI Taxonomy" id="148309"/>
    <lineage>
        <taxon>Eukaryota</taxon>
        <taxon>Metazoa</taxon>
        <taxon>Ecdysozoa</taxon>
        <taxon>Nematoda</taxon>
        <taxon>Chromadorea</taxon>
        <taxon>Rhabditida</taxon>
        <taxon>Rhabditina</taxon>
        <taxon>Rhabditomorpha</taxon>
        <taxon>Strongyloidea</taxon>
        <taxon>Metastrongylidae</taxon>
        <taxon>Parelaphostrongylus</taxon>
    </lineage>
</organism>
<evidence type="ECO:0000256" key="1">
    <source>
        <dbReference type="SAM" id="MobiDB-lite"/>
    </source>
</evidence>
<name>A0AAD5WH36_PARTN</name>
<keyword evidence="3" id="KW-1185">Reference proteome</keyword>
<proteinExistence type="predicted"/>
<sequence>MWPTATRSDGLSLSGRSVAAPHTHHQAPSATAATRPSLQNHPPRAGPRRTCSTSSEAFVGKVDLVAGPLGLVKAEQGNDTEQLVEIHLSTAGVTDVGYCDQFDDDDNDFHKHSPPDRFQIKQKCIRGIIQYQSKQSIFPLGLLKKLSIVAKIDHTSLSFGVSF</sequence>
<reference evidence="2" key="1">
    <citation type="submission" date="2021-06" db="EMBL/GenBank/DDBJ databases">
        <title>Parelaphostrongylus tenuis whole genome reference sequence.</title>
        <authorList>
            <person name="Garwood T.J."/>
            <person name="Larsen P.A."/>
            <person name="Fountain-Jones N.M."/>
            <person name="Garbe J.R."/>
            <person name="Macchietto M.G."/>
            <person name="Kania S.A."/>
            <person name="Gerhold R.W."/>
            <person name="Richards J.E."/>
            <person name="Wolf T.M."/>
        </authorList>
    </citation>
    <scope>NUCLEOTIDE SEQUENCE</scope>
    <source>
        <strain evidence="2">MNPRO001-30</strain>
        <tissue evidence="2">Meninges</tissue>
    </source>
</reference>
<protein>
    <submittedName>
        <fullName evidence="2">Uncharacterized protein</fullName>
    </submittedName>
</protein>
<feature type="compositionally biased region" description="Polar residues" evidence="1">
    <location>
        <begin position="1"/>
        <end position="15"/>
    </location>
</feature>